<organism evidence="3 4">
    <name type="scientific">Streptomyces synnematoformans</name>
    <dbReference type="NCBI Taxonomy" id="415721"/>
    <lineage>
        <taxon>Bacteria</taxon>
        <taxon>Bacillati</taxon>
        <taxon>Actinomycetota</taxon>
        <taxon>Actinomycetes</taxon>
        <taxon>Kitasatosporales</taxon>
        <taxon>Streptomycetaceae</taxon>
        <taxon>Streptomyces</taxon>
    </lineage>
</organism>
<sequence length="124" mass="13618">MPRSSTETTGKARIPALQRGDASQVNYPDIDLSDPRWNTSGTPWHDLYYKAGYARLQQVKRMYDPGDVFRHAQSVRLPEAGLRRGAPRSPDAPVNSGPRGAVSISGSTGGRHRRRPPATRGARP</sequence>
<name>A0ABP5J7B5_9ACTN</name>
<dbReference type="Gene3D" id="3.30.465.10">
    <property type="match status" value="1"/>
</dbReference>
<protein>
    <recommendedName>
        <fullName evidence="2">Berberine/berberine-like domain-containing protein</fullName>
    </recommendedName>
</protein>
<comment type="caution">
    <text evidence="3">The sequence shown here is derived from an EMBL/GenBank/DDBJ whole genome shotgun (WGS) entry which is preliminary data.</text>
</comment>
<proteinExistence type="predicted"/>
<evidence type="ECO:0000256" key="1">
    <source>
        <dbReference type="SAM" id="MobiDB-lite"/>
    </source>
</evidence>
<gene>
    <name evidence="3" type="ORF">GCM10009802_10410</name>
</gene>
<dbReference type="Pfam" id="PF08031">
    <property type="entry name" value="BBE"/>
    <property type="match status" value="1"/>
</dbReference>
<feature type="domain" description="Berberine/berberine-like" evidence="2">
    <location>
        <begin position="25"/>
        <end position="76"/>
    </location>
</feature>
<dbReference type="EMBL" id="BAAAPF010000015">
    <property type="protein sequence ID" value="GAA2112330.1"/>
    <property type="molecule type" value="Genomic_DNA"/>
</dbReference>
<feature type="compositionally biased region" description="Basic residues" evidence="1">
    <location>
        <begin position="110"/>
        <end position="124"/>
    </location>
</feature>
<dbReference type="InterPro" id="IPR016169">
    <property type="entry name" value="FAD-bd_PCMH_sub2"/>
</dbReference>
<evidence type="ECO:0000259" key="2">
    <source>
        <dbReference type="Pfam" id="PF08031"/>
    </source>
</evidence>
<reference evidence="4" key="1">
    <citation type="journal article" date="2019" name="Int. J. Syst. Evol. Microbiol.">
        <title>The Global Catalogue of Microorganisms (GCM) 10K type strain sequencing project: providing services to taxonomists for standard genome sequencing and annotation.</title>
        <authorList>
            <consortium name="The Broad Institute Genomics Platform"/>
            <consortium name="The Broad Institute Genome Sequencing Center for Infectious Disease"/>
            <person name="Wu L."/>
            <person name="Ma J."/>
        </authorList>
    </citation>
    <scope>NUCLEOTIDE SEQUENCE [LARGE SCALE GENOMIC DNA]</scope>
    <source>
        <strain evidence="4">JCM 15481</strain>
    </source>
</reference>
<dbReference type="InterPro" id="IPR012951">
    <property type="entry name" value="BBE"/>
</dbReference>
<feature type="region of interest" description="Disordered" evidence="1">
    <location>
        <begin position="1"/>
        <end position="41"/>
    </location>
</feature>
<evidence type="ECO:0000313" key="4">
    <source>
        <dbReference type="Proteomes" id="UP001500443"/>
    </source>
</evidence>
<dbReference type="Gene3D" id="3.40.462.20">
    <property type="match status" value="1"/>
</dbReference>
<dbReference type="Proteomes" id="UP001500443">
    <property type="component" value="Unassembled WGS sequence"/>
</dbReference>
<keyword evidence="4" id="KW-1185">Reference proteome</keyword>
<evidence type="ECO:0000313" key="3">
    <source>
        <dbReference type="EMBL" id="GAA2112330.1"/>
    </source>
</evidence>
<feature type="region of interest" description="Disordered" evidence="1">
    <location>
        <begin position="78"/>
        <end position="124"/>
    </location>
</feature>
<accession>A0ABP5J7B5</accession>